<protein>
    <submittedName>
        <fullName evidence="2">Uncharacterized protein</fullName>
    </submittedName>
</protein>
<dbReference type="Proteomes" id="UP001341840">
    <property type="component" value="Unassembled WGS sequence"/>
</dbReference>
<organism evidence="2 3">
    <name type="scientific">Stylosanthes scabra</name>
    <dbReference type="NCBI Taxonomy" id="79078"/>
    <lineage>
        <taxon>Eukaryota</taxon>
        <taxon>Viridiplantae</taxon>
        <taxon>Streptophyta</taxon>
        <taxon>Embryophyta</taxon>
        <taxon>Tracheophyta</taxon>
        <taxon>Spermatophyta</taxon>
        <taxon>Magnoliopsida</taxon>
        <taxon>eudicotyledons</taxon>
        <taxon>Gunneridae</taxon>
        <taxon>Pentapetalae</taxon>
        <taxon>rosids</taxon>
        <taxon>fabids</taxon>
        <taxon>Fabales</taxon>
        <taxon>Fabaceae</taxon>
        <taxon>Papilionoideae</taxon>
        <taxon>50 kb inversion clade</taxon>
        <taxon>dalbergioids sensu lato</taxon>
        <taxon>Dalbergieae</taxon>
        <taxon>Pterocarpus clade</taxon>
        <taxon>Stylosanthes</taxon>
    </lineage>
</organism>
<evidence type="ECO:0000313" key="2">
    <source>
        <dbReference type="EMBL" id="MED6183010.1"/>
    </source>
</evidence>
<reference evidence="2 3" key="1">
    <citation type="journal article" date="2023" name="Plants (Basel)">
        <title>Bridging the Gap: Combining Genomics and Transcriptomics Approaches to Understand Stylosanthes scabra, an Orphan Legume from the Brazilian Caatinga.</title>
        <authorList>
            <person name="Ferreira-Neto J.R.C."/>
            <person name="da Silva M.D."/>
            <person name="Binneck E."/>
            <person name="de Melo N.F."/>
            <person name="da Silva R.H."/>
            <person name="de Melo A.L.T.M."/>
            <person name="Pandolfi V."/>
            <person name="Bustamante F.O."/>
            <person name="Brasileiro-Vidal A.C."/>
            <person name="Benko-Iseppon A.M."/>
        </authorList>
    </citation>
    <scope>NUCLEOTIDE SEQUENCE [LARGE SCALE GENOMIC DNA]</scope>
    <source>
        <tissue evidence="2">Leaves</tissue>
    </source>
</reference>
<sequence length="176" mass="19673">MVKEKSCKITCINGGAPPRRRRSSSASSPPSLSSPPVSFTTTPGRDPSSLAPPRHLVASSPVRTRSDLAPPRRRHHCQQLLEPPAHSPIRHPVDDLQLSRQQIDHNRPLHFVLVPPLLSVEPVPPPCIPFRSNQTSYTQCLLPYGATPALPLKRHRLPRLPVWHAYFFCFRGFSLV</sequence>
<gene>
    <name evidence="2" type="ORF">PIB30_033917</name>
</gene>
<accession>A0ABU6WCW3</accession>
<keyword evidence="3" id="KW-1185">Reference proteome</keyword>
<name>A0ABU6WCW3_9FABA</name>
<feature type="region of interest" description="Disordered" evidence="1">
    <location>
        <begin position="1"/>
        <end position="75"/>
    </location>
</feature>
<feature type="compositionally biased region" description="Low complexity" evidence="1">
    <location>
        <begin position="24"/>
        <end position="38"/>
    </location>
</feature>
<evidence type="ECO:0000256" key="1">
    <source>
        <dbReference type="SAM" id="MobiDB-lite"/>
    </source>
</evidence>
<comment type="caution">
    <text evidence="2">The sequence shown here is derived from an EMBL/GenBank/DDBJ whole genome shotgun (WGS) entry which is preliminary data.</text>
</comment>
<dbReference type="EMBL" id="JASCZI010181398">
    <property type="protein sequence ID" value="MED6183010.1"/>
    <property type="molecule type" value="Genomic_DNA"/>
</dbReference>
<evidence type="ECO:0000313" key="3">
    <source>
        <dbReference type="Proteomes" id="UP001341840"/>
    </source>
</evidence>
<proteinExistence type="predicted"/>